<dbReference type="InterPro" id="IPR003783">
    <property type="entry name" value="Regulatory_RecX"/>
</dbReference>
<evidence type="ECO:0000259" key="8">
    <source>
        <dbReference type="Pfam" id="PF21981"/>
    </source>
</evidence>
<feature type="domain" description="RecX first three-helical" evidence="9">
    <location>
        <begin position="34"/>
        <end position="70"/>
    </location>
</feature>
<evidence type="ECO:0000313" key="11">
    <source>
        <dbReference type="Proteomes" id="UP001595904"/>
    </source>
</evidence>
<evidence type="ECO:0000313" key="10">
    <source>
        <dbReference type="EMBL" id="MFC4309446.1"/>
    </source>
</evidence>
<evidence type="ECO:0000256" key="2">
    <source>
        <dbReference type="ARBA" id="ARBA00009695"/>
    </source>
</evidence>
<proteinExistence type="inferred from homology"/>
<dbReference type="PANTHER" id="PTHR33602">
    <property type="entry name" value="REGULATORY PROTEIN RECX FAMILY PROTEIN"/>
    <property type="match status" value="1"/>
</dbReference>
<dbReference type="EMBL" id="JBHSDU010000003">
    <property type="protein sequence ID" value="MFC4309446.1"/>
    <property type="molecule type" value="Genomic_DNA"/>
</dbReference>
<dbReference type="InterPro" id="IPR053924">
    <property type="entry name" value="RecX_HTH_2nd"/>
</dbReference>
<evidence type="ECO:0000256" key="6">
    <source>
        <dbReference type="SAM" id="MobiDB-lite"/>
    </source>
</evidence>
<organism evidence="10 11">
    <name type="scientific">Steroidobacter flavus</name>
    <dbReference type="NCBI Taxonomy" id="1842136"/>
    <lineage>
        <taxon>Bacteria</taxon>
        <taxon>Pseudomonadati</taxon>
        <taxon>Pseudomonadota</taxon>
        <taxon>Gammaproteobacteria</taxon>
        <taxon>Steroidobacterales</taxon>
        <taxon>Steroidobacteraceae</taxon>
        <taxon>Steroidobacter</taxon>
    </lineage>
</organism>
<feature type="domain" description="RecX third three-helical" evidence="8">
    <location>
        <begin position="127"/>
        <end position="168"/>
    </location>
</feature>
<keyword evidence="4 5" id="KW-0963">Cytoplasm</keyword>
<comment type="similarity">
    <text evidence="2 5">Belongs to the RecX family.</text>
</comment>
<dbReference type="PANTHER" id="PTHR33602:SF1">
    <property type="entry name" value="REGULATORY PROTEIN RECX FAMILY PROTEIN"/>
    <property type="match status" value="1"/>
</dbReference>
<dbReference type="Pfam" id="PF02631">
    <property type="entry name" value="RecX_HTH2"/>
    <property type="match status" value="1"/>
</dbReference>
<dbReference type="Pfam" id="PF21982">
    <property type="entry name" value="RecX_HTH1"/>
    <property type="match status" value="1"/>
</dbReference>
<dbReference type="Gene3D" id="1.10.10.10">
    <property type="entry name" value="Winged helix-like DNA-binding domain superfamily/Winged helix DNA-binding domain"/>
    <property type="match status" value="3"/>
</dbReference>
<feature type="region of interest" description="Disordered" evidence="6">
    <location>
        <begin position="1"/>
        <end position="27"/>
    </location>
</feature>
<protein>
    <recommendedName>
        <fullName evidence="3 5">Regulatory protein RecX</fullName>
    </recommendedName>
</protein>
<dbReference type="InterPro" id="IPR053926">
    <property type="entry name" value="RecX_HTH_1st"/>
</dbReference>
<comment type="function">
    <text evidence="5">Modulates RecA activity.</text>
</comment>
<accession>A0ABV8SPT5</accession>
<dbReference type="InterPro" id="IPR036388">
    <property type="entry name" value="WH-like_DNA-bd_sf"/>
</dbReference>
<name>A0ABV8SPT5_9GAMM</name>
<dbReference type="HAMAP" id="MF_01114">
    <property type="entry name" value="RecX"/>
    <property type="match status" value="1"/>
</dbReference>
<keyword evidence="11" id="KW-1185">Reference proteome</keyword>
<evidence type="ECO:0000259" key="9">
    <source>
        <dbReference type="Pfam" id="PF21982"/>
    </source>
</evidence>
<evidence type="ECO:0000256" key="1">
    <source>
        <dbReference type="ARBA" id="ARBA00004496"/>
    </source>
</evidence>
<evidence type="ECO:0000256" key="4">
    <source>
        <dbReference type="ARBA" id="ARBA00022490"/>
    </source>
</evidence>
<dbReference type="Proteomes" id="UP001595904">
    <property type="component" value="Unassembled WGS sequence"/>
</dbReference>
<gene>
    <name evidence="5" type="primary">recX</name>
    <name evidence="10" type="ORF">ACFPN2_10175</name>
</gene>
<dbReference type="Pfam" id="PF21981">
    <property type="entry name" value="RecX_HTH3"/>
    <property type="match status" value="1"/>
</dbReference>
<reference evidence="11" key="1">
    <citation type="journal article" date="2019" name="Int. J. Syst. Evol. Microbiol.">
        <title>The Global Catalogue of Microorganisms (GCM) 10K type strain sequencing project: providing services to taxonomists for standard genome sequencing and annotation.</title>
        <authorList>
            <consortium name="The Broad Institute Genomics Platform"/>
            <consortium name="The Broad Institute Genome Sequencing Center for Infectious Disease"/>
            <person name="Wu L."/>
            <person name="Ma J."/>
        </authorList>
    </citation>
    <scope>NUCLEOTIDE SEQUENCE [LARGE SCALE GENOMIC DNA]</scope>
    <source>
        <strain evidence="11">CGMCC 1.10759</strain>
    </source>
</reference>
<dbReference type="InterPro" id="IPR053925">
    <property type="entry name" value="RecX_HTH_3rd"/>
</dbReference>
<feature type="domain" description="RecX second three-helical" evidence="7">
    <location>
        <begin position="77"/>
        <end position="115"/>
    </location>
</feature>
<comment type="caution">
    <text evidence="10">The sequence shown here is derived from an EMBL/GenBank/DDBJ whole genome shotgun (WGS) entry which is preliminary data.</text>
</comment>
<sequence>MFEAAGFPAADDEALTPEQLAERAKKQDKEVEVAAVRLLSRREHSTEELKRKLAAKGHPEASIATVLDKLGKKKLVSDERFAANYVHHHARRGQGPVRIRAQLRQQGVTDSQIQQEIAGGEQDWNGLAAETRRRKFGVELPKTAAERAKQARFLQYRGFNSDQIRAALKFDPDMDIEPDRETTSGEGFDPDHS</sequence>
<evidence type="ECO:0000256" key="5">
    <source>
        <dbReference type="HAMAP-Rule" id="MF_01114"/>
    </source>
</evidence>
<evidence type="ECO:0000256" key="3">
    <source>
        <dbReference type="ARBA" id="ARBA00018111"/>
    </source>
</evidence>
<comment type="subcellular location">
    <subcellularLocation>
        <location evidence="1 5">Cytoplasm</location>
    </subcellularLocation>
</comment>
<feature type="region of interest" description="Disordered" evidence="6">
    <location>
        <begin position="170"/>
        <end position="193"/>
    </location>
</feature>
<evidence type="ECO:0000259" key="7">
    <source>
        <dbReference type="Pfam" id="PF02631"/>
    </source>
</evidence>